<keyword evidence="5" id="KW-1185">Reference proteome</keyword>
<feature type="region of interest" description="Disordered" evidence="2">
    <location>
        <begin position="451"/>
        <end position="529"/>
    </location>
</feature>
<name>A0A067PYG8_9AGAM</name>
<dbReference type="STRING" id="933084.A0A067PYG8"/>
<feature type="domain" description="PH" evidence="3">
    <location>
        <begin position="309"/>
        <end position="428"/>
    </location>
</feature>
<dbReference type="Proteomes" id="UP000027265">
    <property type="component" value="Unassembled WGS sequence"/>
</dbReference>
<dbReference type="PANTHER" id="PTHR31941">
    <property type="entry name" value="CYTOSKELETAL SIGNALING PROTEIN SLM1"/>
    <property type="match status" value="1"/>
</dbReference>
<keyword evidence="1" id="KW-0597">Phosphoprotein</keyword>
<dbReference type="InterPro" id="IPR001849">
    <property type="entry name" value="PH_domain"/>
</dbReference>
<dbReference type="Pfam" id="PF20400">
    <property type="entry name" value="BAR_4"/>
    <property type="match status" value="1"/>
</dbReference>
<evidence type="ECO:0000256" key="1">
    <source>
        <dbReference type="ARBA" id="ARBA00022553"/>
    </source>
</evidence>
<protein>
    <recommendedName>
        <fullName evidence="3">PH domain-containing protein</fullName>
    </recommendedName>
</protein>
<dbReference type="AlphaFoldDB" id="A0A067PYG8"/>
<reference evidence="5" key="1">
    <citation type="journal article" date="2014" name="Proc. Natl. Acad. Sci. U.S.A.">
        <title>Extensive sampling of basidiomycete genomes demonstrates inadequacy of the white-rot/brown-rot paradigm for wood decay fungi.</title>
        <authorList>
            <person name="Riley R."/>
            <person name="Salamov A.A."/>
            <person name="Brown D.W."/>
            <person name="Nagy L.G."/>
            <person name="Floudas D."/>
            <person name="Held B.W."/>
            <person name="Levasseur A."/>
            <person name="Lombard V."/>
            <person name="Morin E."/>
            <person name="Otillar R."/>
            <person name="Lindquist E.A."/>
            <person name="Sun H."/>
            <person name="LaButti K.M."/>
            <person name="Schmutz J."/>
            <person name="Jabbour D."/>
            <person name="Luo H."/>
            <person name="Baker S.E."/>
            <person name="Pisabarro A.G."/>
            <person name="Walton J.D."/>
            <person name="Blanchette R.A."/>
            <person name="Henrissat B."/>
            <person name="Martin F."/>
            <person name="Cullen D."/>
            <person name="Hibbett D.S."/>
            <person name="Grigoriev I.V."/>
        </authorList>
    </citation>
    <scope>NUCLEOTIDE SEQUENCE [LARGE SCALE GENOMIC DNA]</scope>
    <source>
        <strain evidence="5">MUCL 33604</strain>
    </source>
</reference>
<organism evidence="4 5">
    <name type="scientific">Jaapia argillacea MUCL 33604</name>
    <dbReference type="NCBI Taxonomy" id="933084"/>
    <lineage>
        <taxon>Eukaryota</taxon>
        <taxon>Fungi</taxon>
        <taxon>Dikarya</taxon>
        <taxon>Basidiomycota</taxon>
        <taxon>Agaricomycotina</taxon>
        <taxon>Agaricomycetes</taxon>
        <taxon>Agaricomycetidae</taxon>
        <taxon>Jaapiales</taxon>
        <taxon>Jaapiaceae</taxon>
        <taxon>Jaapia</taxon>
    </lineage>
</organism>
<gene>
    <name evidence="4" type="ORF">JAAARDRAFT_46561</name>
</gene>
<dbReference type="CDD" id="cd13311">
    <property type="entry name" value="PH_Slm1"/>
    <property type="match status" value="1"/>
</dbReference>
<dbReference type="Pfam" id="PF20399">
    <property type="entry name" value="PH_20"/>
    <property type="match status" value="1"/>
</dbReference>
<dbReference type="InterPro" id="IPR046868">
    <property type="entry name" value="BAR_4"/>
</dbReference>
<dbReference type="PROSITE" id="PS50003">
    <property type="entry name" value="PH_DOMAIN"/>
    <property type="match status" value="1"/>
</dbReference>
<evidence type="ECO:0000313" key="4">
    <source>
        <dbReference type="EMBL" id="KDQ58910.1"/>
    </source>
</evidence>
<dbReference type="InterPro" id="IPR043453">
    <property type="entry name" value="Slm1_PH"/>
</dbReference>
<evidence type="ECO:0000259" key="3">
    <source>
        <dbReference type="PROSITE" id="PS50003"/>
    </source>
</evidence>
<dbReference type="FunCoup" id="A0A067PYG8">
    <property type="interactions" value="31"/>
</dbReference>
<dbReference type="SUPFAM" id="SSF50729">
    <property type="entry name" value="PH domain-like"/>
    <property type="match status" value="1"/>
</dbReference>
<dbReference type="SUPFAM" id="SSF103657">
    <property type="entry name" value="BAR/IMD domain-like"/>
    <property type="match status" value="1"/>
</dbReference>
<dbReference type="InterPro" id="IPR046869">
    <property type="entry name" value="SLM1/RGC1-like_PH"/>
</dbReference>
<evidence type="ECO:0000256" key="2">
    <source>
        <dbReference type="SAM" id="MobiDB-lite"/>
    </source>
</evidence>
<dbReference type="InParanoid" id="A0A067PYG8"/>
<dbReference type="InterPro" id="IPR011993">
    <property type="entry name" value="PH-like_dom_sf"/>
</dbReference>
<dbReference type="PANTHER" id="PTHR31941:SF1">
    <property type="entry name" value="CYTOSKELETAL SIGNALING PROTEIN SLM1"/>
    <property type="match status" value="1"/>
</dbReference>
<evidence type="ECO:0000313" key="5">
    <source>
        <dbReference type="Proteomes" id="UP000027265"/>
    </source>
</evidence>
<dbReference type="InterPro" id="IPR027267">
    <property type="entry name" value="AH/BAR_dom_sf"/>
</dbReference>
<dbReference type="HOGENOM" id="CLU_018582_0_0_1"/>
<feature type="compositionally biased region" description="Acidic residues" evidence="2">
    <location>
        <begin position="455"/>
        <end position="487"/>
    </location>
</feature>
<dbReference type="Gene3D" id="2.30.29.30">
    <property type="entry name" value="Pleckstrin-homology domain (PH domain)/Phosphotyrosine-binding domain (PTB)"/>
    <property type="match status" value="1"/>
</dbReference>
<dbReference type="OrthoDB" id="5598057at2759"/>
<feature type="region of interest" description="Disordered" evidence="2">
    <location>
        <begin position="1"/>
        <end position="31"/>
    </location>
</feature>
<dbReference type="SMART" id="SM00233">
    <property type="entry name" value="PH"/>
    <property type="match status" value="1"/>
</dbReference>
<accession>A0A067PYG8</accession>
<dbReference type="Gene3D" id="1.20.1270.60">
    <property type="entry name" value="Arfaptin homology (AH) domain/BAR domain"/>
    <property type="match status" value="1"/>
</dbReference>
<proteinExistence type="predicted"/>
<dbReference type="EMBL" id="KL197716">
    <property type="protein sequence ID" value="KDQ58910.1"/>
    <property type="molecule type" value="Genomic_DNA"/>
</dbReference>
<sequence length="529" mass="58821">MKNDDSVSISRATSTSRHSRKGSTASRSQSLIKRNVAPQDLRPSDVLIERFTAWKAIVKQLIAYFEGIADIENNTARELTKLGAVIQVPFRAGNQFLGEGGLQDVFYSIRDKSRVIADHHANLGRTIDSSIVQHLQKLRSEIKAHIKNVQNDTGKLATSVAKERELSAKLIGDLATNISIFKNTPMGVTPKSDPYVVNTGVTRQLRKQVHEENALQKSIIIMQQNSAHFESGIVRAIQSAWQTYDEWQSRASSSIQNTLSGLSAQFAAMEPDKEWIGFSSRSDHLLDPETPLRDPENINYPSKEDPSVLAVHTGYMERKKRFTRTYKESYYVLTPAGYLHEYPSSDPVSSAAPSFSLFLPMCTLGPPSSTHAKSHKFHIEGKKDGSGTTKAGGWKSMSLRGRDHAWSFRSRSHEDMMEWWNDIRMLCARYLVASEALERSGPVQAAVRAVGYQSEGEDDEEDSEQEDEGSSVEEEEEGQEGEDEGELYADAREGGEEELPGYSIGEKGYGGGLETGPHGYAVSRQEARR</sequence>